<reference evidence="4" key="1">
    <citation type="submission" date="2020-07" db="EMBL/GenBank/DDBJ databases">
        <title>Description of Mycobacterium gordonae subsp. intergordonae subsp.nov. and Mycobacterium gordonae subsp. gordonae subsp. nov.</title>
        <authorList>
            <person name="Huang H."/>
        </authorList>
    </citation>
    <scope>NUCLEOTIDE SEQUENCE [LARGE SCALE GENOMIC DNA]</scope>
    <source>
        <strain evidence="4">24T</strain>
    </source>
</reference>
<dbReference type="InterPro" id="IPR013094">
    <property type="entry name" value="AB_hydrolase_3"/>
</dbReference>
<keyword evidence="2 4" id="KW-0378">Hydrolase</keyword>
<protein>
    <submittedName>
        <fullName evidence="4">Alpha/beta hydrolase</fullName>
    </submittedName>
</protein>
<dbReference type="GO" id="GO:0004806">
    <property type="term" value="F:triacylglycerol lipase activity"/>
    <property type="evidence" value="ECO:0007669"/>
    <property type="project" value="TreeGrafter"/>
</dbReference>
<dbReference type="InterPro" id="IPR050300">
    <property type="entry name" value="GDXG_lipolytic_enzyme"/>
</dbReference>
<keyword evidence="5" id="KW-1185">Reference proteome</keyword>
<name>A0A7D6HYI9_9MYCO</name>
<dbReference type="PANTHER" id="PTHR48081">
    <property type="entry name" value="AB HYDROLASE SUPERFAMILY PROTEIN C4A8.06C"/>
    <property type="match status" value="1"/>
</dbReference>
<dbReference type="EMBL" id="CP059165">
    <property type="protein sequence ID" value="QLL10133.1"/>
    <property type="molecule type" value="Genomic_DNA"/>
</dbReference>
<comment type="similarity">
    <text evidence="1">Belongs to the 'GDXG' lipolytic enzyme family.</text>
</comment>
<dbReference type="Proteomes" id="UP000510682">
    <property type="component" value="Chromosome"/>
</dbReference>
<evidence type="ECO:0000313" key="5">
    <source>
        <dbReference type="Proteomes" id="UP000510682"/>
    </source>
</evidence>
<evidence type="ECO:0000313" key="4">
    <source>
        <dbReference type="EMBL" id="QLL10133.1"/>
    </source>
</evidence>
<evidence type="ECO:0000259" key="3">
    <source>
        <dbReference type="Pfam" id="PF07859"/>
    </source>
</evidence>
<accession>A0A7D6HYI9</accession>
<dbReference type="AlphaFoldDB" id="A0A7D6HYI9"/>
<feature type="domain" description="Alpha/beta hydrolase fold-3" evidence="3">
    <location>
        <begin position="73"/>
        <end position="272"/>
    </location>
</feature>
<evidence type="ECO:0000256" key="2">
    <source>
        <dbReference type="ARBA" id="ARBA00022801"/>
    </source>
</evidence>
<gene>
    <name evidence="4" type="ORF">H0P51_10660</name>
</gene>
<dbReference type="SUPFAM" id="SSF53474">
    <property type="entry name" value="alpha/beta-Hydrolases"/>
    <property type="match status" value="1"/>
</dbReference>
<dbReference type="PANTHER" id="PTHR48081:SF30">
    <property type="entry name" value="ACETYL-HYDROLASE LIPR-RELATED"/>
    <property type="match status" value="1"/>
</dbReference>
<dbReference type="Pfam" id="PF07859">
    <property type="entry name" value="Abhydrolase_3"/>
    <property type="match status" value="1"/>
</dbReference>
<evidence type="ECO:0000256" key="1">
    <source>
        <dbReference type="ARBA" id="ARBA00010515"/>
    </source>
</evidence>
<proteinExistence type="inferred from homology"/>
<dbReference type="KEGG" id="mgor:H0P51_10660"/>
<dbReference type="InterPro" id="IPR029058">
    <property type="entry name" value="AB_hydrolase_fold"/>
</dbReference>
<dbReference type="Gene3D" id="3.40.50.1820">
    <property type="entry name" value="alpha/beta hydrolase"/>
    <property type="match status" value="1"/>
</dbReference>
<sequence>MYALLRPVSAILPANRWSVAIVRAVLHVMCLASTPVRGTVIQPVTGEVSGEWVRAGRSPVSAGSQPKGKRAILLLHGSGYVACSPRTHRGFASYLSHYSGIPVFVARYRRAPEHRFPAAADDAMSAYRWLLDEGIPAEGIAIVGDSAGGHLAITLTMQASQNGLPMPAALALFGPLVDPTFAASVADPRVRFNPFDPRGAKRILAMYVGDHDVADPRLSVLNGELGELPPVQLHYGSREVMRRDAEMLDTRIREAGGVCQSYLWPGQVHGYWILPRLLADARRSVDTAASFLAAATSADPLGPAASA</sequence>
<organism evidence="4 5">
    <name type="scientific">Mycobacterium vicinigordonae</name>
    <dbReference type="NCBI Taxonomy" id="1719132"/>
    <lineage>
        <taxon>Bacteria</taxon>
        <taxon>Bacillati</taxon>
        <taxon>Actinomycetota</taxon>
        <taxon>Actinomycetes</taxon>
        <taxon>Mycobacteriales</taxon>
        <taxon>Mycobacteriaceae</taxon>
        <taxon>Mycobacterium</taxon>
    </lineage>
</organism>
<reference evidence="4" key="2">
    <citation type="submission" date="2020-07" db="EMBL/GenBank/DDBJ databases">
        <authorList>
            <person name="Yu X."/>
        </authorList>
    </citation>
    <scope>NUCLEOTIDE SEQUENCE [LARGE SCALE GENOMIC DNA]</scope>
    <source>
        <strain evidence="4">24T</strain>
    </source>
</reference>